<dbReference type="PANTHER" id="PTHR36718:SF1">
    <property type="entry name" value="DOUBLE ZINC RIBBON PROTEIN MJ0416"/>
    <property type="match status" value="1"/>
</dbReference>
<dbReference type="Proteomes" id="UP001479436">
    <property type="component" value="Unassembled WGS sequence"/>
</dbReference>
<organism evidence="2 3">
    <name type="scientific">Basidiobolus ranarum</name>
    <dbReference type="NCBI Taxonomy" id="34480"/>
    <lineage>
        <taxon>Eukaryota</taxon>
        <taxon>Fungi</taxon>
        <taxon>Fungi incertae sedis</taxon>
        <taxon>Zoopagomycota</taxon>
        <taxon>Entomophthoromycotina</taxon>
        <taxon>Basidiobolomycetes</taxon>
        <taxon>Basidiobolales</taxon>
        <taxon>Basidiobolaceae</taxon>
        <taxon>Basidiobolus</taxon>
    </lineage>
</organism>
<evidence type="ECO:0000313" key="2">
    <source>
        <dbReference type="EMBL" id="KAK9761345.1"/>
    </source>
</evidence>
<accession>A0ABR2WIK5</accession>
<proteinExistence type="predicted"/>
<comment type="caution">
    <text evidence="2">The sequence shown here is derived from an EMBL/GenBank/DDBJ whole genome shotgun (WGS) entry which is preliminary data.</text>
</comment>
<keyword evidence="3" id="KW-1185">Reference proteome</keyword>
<evidence type="ECO:0000259" key="1">
    <source>
        <dbReference type="Pfam" id="PF17032"/>
    </source>
</evidence>
<protein>
    <recommendedName>
        <fullName evidence="1">Zinc-ribbon 15 domain-containing protein</fullName>
    </recommendedName>
</protein>
<dbReference type="InterPro" id="IPR053281">
    <property type="entry name" value="Double_zinc_ribbon"/>
</dbReference>
<feature type="domain" description="Zinc-ribbon 15" evidence="1">
    <location>
        <begin position="22"/>
        <end position="107"/>
    </location>
</feature>
<evidence type="ECO:0000313" key="3">
    <source>
        <dbReference type="Proteomes" id="UP001479436"/>
    </source>
</evidence>
<reference evidence="2 3" key="1">
    <citation type="submission" date="2023-04" db="EMBL/GenBank/DDBJ databases">
        <title>Genome of Basidiobolus ranarum AG-B5.</title>
        <authorList>
            <person name="Stajich J.E."/>
            <person name="Carter-House D."/>
            <person name="Gryganskyi A."/>
        </authorList>
    </citation>
    <scope>NUCLEOTIDE SEQUENCE [LARGE SCALE GENOMIC DNA]</scope>
    <source>
        <strain evidence="2 3">AG-B5</strain>
    </source>
</reference>
<sequence>MFFFIGGINPKRHLLNQLHKPCPACLSQDTVNIVRIENKLSLFFIPLFPVSRGKPMYLCERCGWTSHDMSRDPTHNVPRFPDRHAIHCRNCGLFVESRGYQFCPYCGGHL</sequence>
<dbReference type="InterPro" id="IPR031493">
    <property type="entry name" value="Zinc_ribbon_15"/>
</dbReference>
<name>A0ABR2WIK5_9FUNG</name>
<gene>
    <name evidence="2" type="ORF">K7432_013821</name>
</gene>
<dbReference type="EMBL" id="JASJQH010001432">
    <property type="protein sequence ID" value="KAK9761345.1"/>
    <property type="molecule type" value="Genomic_DNA"/>
</dbReference>
<dbReference type="Pfam" id="PF17032">
    <property type="entry name" value="Zn_ribbon_15"/>
    <property type="match status" value="1"/>
</dbReference>
<dbReference type="PANTHER" id="PTHR36718">
    <property type="entry name" value="OS05G0435400 PROTEIN"/>
    <property type="match status" value="1"/>
</dbReference>